<evidence type="ECO:0000313" key="3">
    <source>
        <dbReference type="EMBL" id="JAG77554.1"/>
    </source>
</evidence>
<keyword evidence="4" id="KW-1185">Reference proteome</keyword>
<evidence type="ECO:0000313" key="4">
    <source>
        <dbReference type="Proteomes" id="UP000694866"/>
    </source>
</evidence>
<dbReference type="OrthoDB" id="8195535at2759"/>
<feature type="chain" id="PRO_5044541604" evidence="2">
    <location>
        <begin position="21"/>
        <end position="522"/>
    </location>
</feature>
<gene>
    <name evidence="3" type="primary">RAB44_3</name>
    <name evidence="5 6" type="synonym">LOC105273163</name>
    <name evidence="3" type="ORF">g.14979</name>
</gene>
<accession>A0A9R1TRY5</accession>
<dbReference type="RefSeq" id="XP_011313743.1">
    <property type="nucleotide sequence ID" value="XM_011315441.1"/>
</dbReference>
<dbReference type="GeneID" id="105273163"/>
<accession>A0A0C9R4V5</accession>
<organism evidence="3">
    <name type="scientific">Fopius arisanus</name>
    <dbReference type="NCBI Taxonomy" id="64838"/>
    <lineage>
        <taxon>Eukaryota</taxon>
        <taxon>Metazoa</taxon>
        <taxon>Ecdysozoa</taxon>
        <taxon>Arthropoda</taxon>
        <taxon>Hexapoda</taxon>
        <taxon>Insecta</taxon>
        <taxon>Pterygota</taxon>
        <taxon>Neoptera</taxon>
        <taxon>Endopterygota</taxon>
        <taxon>Hymenoptera</taxon>
        <taxon>Apocrita</taxon>
        <taxon>Ichneumonoidea</taxon>
        <taxon>Braconidae</taxon>
        <taxon>Opiinae</taxon>
        <taxon>Fopius</taxon>
    </lineage>
</organism>
<evidence type="ECO:0000256" key="2">
    <source>
        <dbReference type="SAM" id="SignalP"/>
    </source>
</evidence>
<protein>
    <submittedName>
        <fullName evidence="3">RAB44_3 protein</fullName>
    </submittedName>
    <submittedName>
        <fullName evidence="5 6">Uncharacterized protein isoform X1</fullName>
    </submittedName>
</protein>
<reference evidence="5 6" key="2">
    <citation type="submission" date="2025-04" db="UniProtKB">
        <authorList>
            <consortium name="RefSeq"/>
        </authorList>
    </citation>
    <scope>IDENTIFICATION</scope>
    <source>
        <strain evidence="5 6">USDA-PBARC FA_bdor</strain>
        <tissue evidence="5 6">Whole organism</tissue>
    </source>
</reference>
<evidence type="ECO:0000256" key="1">
    <source>
        <dbReference type="SAM" id="MobiDB-lite"/>
    </source>
</evidence>
<feature type="compositionally biased region" description="Low complexity" evidence="1">
    <location>
        <begin position="263"/>
        <end position="273"/>
    </location>
</feature>
<evidence type="ECO:0000313" key="5">
    <source>
        <dbReference type="RefSeq" id="XP_011313743.1"/>
    </source>
</evidence>
<reference evidence="3" key="1">
    <citation type="submission" date="2015-01" db="EMBL/GenBank/DDBJ databases">
        <title>Transcriptome Assembly of Fopius arisanus.</title>
        <authorList>
            <person name="Geib S."/>
        </authorList>
    </citation>
    <scope>NUCLEOTIDE SEQUENCE</scope>
</reference>
<feature type="compositionally biased region" description="Polar residues" evidence="1">
    <location>
        <begin position="380"/>
        <end position="391"/>
    </location>
</feature>
<proteinExistence type="predicted"/>
<name>A0A0C9R4V5_9HYME</name>
<feature type="region of interest" description="Disordered" evidence="1">
    <location>
        <begin position="238"/>
        <end position="326"/>
    </location>
</feature>
<evidence type="ECO:0000313" key="6">
    <source>
        <dbReference type="RefSeq" id="XP_011313744.1"/>
    </source>
</evidence>
<dbReference type="EMBL" id="GBYB01007787">
    <property type="protein sequence ID" value="JAG77554.1"/>
    <property type="molecule type" value="Transcribed_RNA"/>
</dbReference>
<feature type="signal peptide" evidence="2">
    <location>
        <begin position="1"/>
        <end position="20"/>
    </location>
</feature>
<dbReference type="RefSeq" id="XP_011313744.1">
    <property type="nucleotide sequence ID" value="XM_011315442.1"/>
</dbReference>
<dbReference type="AlphaFoldDB" id="A0A0C9R4V5"/>
<sequence length="522" mass="56481">MRTKSLWILFILTCLIPVQATEDHLLERAAAQLNRLSGFRRTDVPEMMSEDKNPVNSERIDDNNNLLNTDALKRIDELAQAAYNFYKDPNYDAMMQRIKRSGSGDFVSGIANKVVGGVVGAVGGLSSGLSGGSSGPQAHDSYGAPVEPYGPKQFSIFDFKKAILNTVLQALKALAGGALALKGQLIKGGGFVVQTKGRVISSAGEAISSLGSKIASSAVISAPKPVYGAPGYSYDTHHTQDISYDGPPPSPDASYNDHSVYHPGPYGSPSSDSPAEDPGLLLVKDTNPGDSPHSDDHQNHIPVEPHHPESSQSGGTLEESFGGPPKVSAIGKFTGVVSGTFEPIQSHQLSPQTNDNYYLEHKEPSPQDAPQALNPALPPENSQAHQENTQSNQEAFQALQAVINPHLGISNDQPLNYQHNQFNYQNSGAHQFNYQNQGHNELNYQNQGVGFNGQQPLKPIFEQQNALDSVNLGVLGIPNSYGIPLQPVDLPGGYGVWKRSGFYRVKKGAYWRYRSEPKIYRI</sequence>
<dbReference type="KEGG" id="fas:105273163"/>
<dbReference type="Proteomes" id="UP000694866">
    <property type="component" value="Unplaced"/>
</dbReference>
<accession>A0A9R1TMW8</accession>
<keyword evidence="2" id="KW-0732">Signal</keyword>
<feature type="region of interest" description="Disordered" evidence="1">
    <location>
        <begin position="356"/>
        <end position="391"/>
    </location>
</feature>
<feature type="compositionally biased region" description="Basic and acidic residues" evidence="1">
    <location>
        <begin position="292"/>
        <end position="309"/>
    </location>
</feature>